<evidence type="ECO:0000313" key="2">
    <source>
        <dbReference type="EMBL" id="KAF7782215.1"/>
    </source>
</evidence>
<sequence>MTDAVAATPVPVLSFPAILRNSGLKDRFAHLHQLPPSNTGGDSNQSPLKTFRSDQHEGKRWARRKDNAHFIGNPHVVAATRKDYILPVPSTKATFPEPLPSYLPRTVKAPAAISPTRDLASASAGRFSLSLKGMRKELRRAGGRAEALVRDVEKEMVDWLQGGVILRPDESNAAGLFGLQYKPGEGTEIGTTGSIFEVLRTPLQLVWSVADDAFARYVVHCCARYHEIVSFSKGDSNQRLTYLLRPNIKQPDYRIASTLLTPPATDIDYSSLPETTDIDSDFVSDRDLVDSDVEASIDPESHATGNLEVIREASLPSSPLIEARSISKEEDEWSVLSADIEADESNSEAGNSDLIDSIASLELEGSSDSQAEGVRGLVDDDPDKTLTQDFITNAVNDLIRDERESSTRIPHHRQPLRAINRRWNRNSSSPSRSPARIRRLASAKKRRRANAKTIEGSSRYISFYDYLFS</sequence>
<feature type="compositionally biased region" description="Basic and acidic residues" evidence="1">
    <location>
        <begin position="51"/>
        <end position="66"/>
    </location>
</feature>
<comment type="caution">
    <text evidence="2">The sequence shown here is derived from an EMBL/GenBank/DDBJ whole genome shotgun (WGS) entry which is preliminary data.</text>
</comment>
<evidence type="ECO:0000256" key="1">
    <source>
        <dbReference type="SAM" id="MobiDB-lite"/>
    </source>
</evidence>
<accession>A0A8H7F7M1</accession>
<dbReference type="EMBL" id="JABXXO010000003">
    <property type="protein sequence ID" value="KAF7782215.1"/>
    <property type="molecule type" value="Genomic_DNA"/>
</dbReference>
<evidence type="ECO:0000313" key="3">
    <source>
        <dbReference type="Proteomes" id="UP000629468"/>
    </source>
</evidence>
<feature type="compositionally biased region" description="Basic residues" evidence="1">
    <location>
        <begin position="435"/>
        <end position="444"/>
    </location>
</feature>
<name>A0A8H7F7M1_AGABI</name>
<dbReference type="Proteomes" id="UP000629468">
    <property type="component" value="Unassembled WGS sequence"/>
</dbReference>
<protein>
    <submittedName>
        <fullName evidence="2">Uncharacterized protein</fullName>
    </submittedName>
</protein>
<gene>
    <name evidence="2" type="ORF">Agabi119p4_1591</name>
</gene>
<feature type="region of interest" description="Disordered" evidence="1">
    <location>
        <begin position="31"/>
        <end position="66"/>
    </location>
</feature>
<proteinExistence type="predicted"/>
<reference evidence="2 3" key="1">
    <citation type="journal article" name="Sci. Rep.">
        <title>Telomere-to-telomere assembled and centromere annotated genomes of the two main subspecies of the button mushroom Agaricus bisporus reveal especially polymorphic chromosome ends.</title>
        <authorList>
            <person name="Sonnenberg A.S.M."/>
            <person name="Sedaghat-Telgerd N."/>
            <person name="Lavrijssen B."/>
            <person name="Ohm R.A."/>
            <person name="Hendrickx P.M."/>
            <person name="Scholtmeijer K."/>
            <person name="Baars J.J.P."/>
            <person name="van Peer A."/>
        </authorList>
    </citation>
    <scope>NUCLEOTIDE SEQUENCE [LARGE SCALE GENOMIC DNA]</scope>
    <source>
        <strain evidence="2 3">H119_p4</strain>
    </source>
</reference>
<feature type="compositionally biased region" description="Low complexity" evidence="1">
    <location>
        <begin position="425"/>
        <end position="434"/>
    </location>
</feature>
<dbReference type="AlphaFoldDB" id="A0A8H7F7M1"/>
<feature type="region of interest" description="Disordered" evidence="1">
    <location>
        <begin position="421"/>
        <end position="444"/>
    </location>
</feature>
<feature type="compositionally biased region" description="Polar residues" evidence="1">
    <location>
        <begin position="35"/>
        <end position="48"/>
    </location>
</feature>
<organism evidence="2 3">
    <name type="scientific">Agaricus bisporus var. burnettii</name>
    <dbReference type="NCBI Taxonomy" id="192524"/>
    <lineage>
        <taxon>Eukaryota</taxon>
        <taxon>Fungi</taxon>
        <taxon>Dikarya</taxon>
        <taxon>Basidiomycota</taxon>
        <taxon>Agaricomycotina</taxon>
        <taxon>Agaricomycetes</taxon>
        <taxon>Agaricomycetidae</taxon>
        <taxon>Agaricales</taxon>
        <taxon>Agaricineae</taxon>
        <taxon>Agaricaceae</taxon>
        <taxon>Agaricus</taxon>
    </lineage>
</organism>